<keyword evidence="2" id="KW-1185">Reference proteome</keyword>
<dbReference type="PANTHER" id="PTHR37507:SF2">
    <property type="entry name" value="SPORULATION PROTEIN YDCC"/>
    <property type="match status" value="1"/>
</dbReference>
<dbReference type="AlphaFoldDB" id="A0A840P4C6"/>
<reference evidence="1 2" key="1">
    <citation type="submission" date="2020-08" db="EMBL/GenBank/DDBJ databases">
        <title>Genomic Encyclopedia of Type Strains, Phase IV (KMG-IV): sequencing the most valuable type-strain genomes for metagenomic binning, comparative biology and taxonomic classification.</title>
        <authorList>
            <person name="Goeker M."/>
        </authorList>
    </citation>
    <scope>NUCLEOTIDE SEQUENCE [LARGE SCALE GENOMIC DNA]</scope>
    <source>
        <strain evidence="1 2">DSM 45615</strain>
    </source>
</reference>
<dbReference type="EMBL" id="JACHGN010000003">
    <property type="protein sequence ID" value="MBB5132087.1"/>
    <property type="molecule type" value="Genomic_DNA"/>
</dbReference>
<accession>A0A840P4C6</accession>
<evidence type="ECO:0000313" key="1">
    <source>
        <dbReference type="EMBL" id="MBB5132087.1"/>
    </source>
</evidence>
<gene>
    <name evidence="1" type="ORF">HNP84_001800</name>
</gene>
<organism evidence="1 2">
    <name type="scientific">Thermocatellispora tengchongensis</name>
    <dbReference type="NCBI Taxonomy" id="1073253"/>
    <lineage>
        <taxon>Bacteria</taxon>
        <taxon>Bacillati</taxon>
        <taxon>Actinomycetota</taxon>
        <taxon>Actinomycetes</taxon>
        <taxon>Streptosporangiales</taxon>
        <taxon>Streptosporangiaceae</taxon>
        <taxon>Thermocatellispora</taxon>
    </lineage>
</organism>
<dbReference type="RefSeq" id="WP_246517924.1">
    <property type="nucleotide sequence ID" value="NZ_BAABIX010000027.1"/>
</dbReference>
<dbReference type="Gene3D" id="2.50.20.10">
    <property type="entry name" value="Lipoprotein localisation LolA/LolB/LppX"/>
    <property type="match status" value="1"/>
</dbReference>
<evidence type="ECO:0000313" key="2">
    <source>
        <dbReference type="Proteomes" id="UP000578449"/>
    </source>
</evidence>
<dbReference type="InterPro" id="IPR029046">
    <property type="entry name" value="LolA/LolB/LppX"/>
</dbReference>
<dbReference type="Proteomes" id="UP000578449">
    <property type="component" value="Unassembled WGS sequence"/>
</dbReference>
<name>A0A840P4C6_9ACTN</name>
<dbReference type="SUPFAM" id="SSF89392">
    <property type="entry name" value="Prokaryotic lipoproteins and lipoprotein localization factors"/>
    <property type="match status" value="1"/>
</dbReference>
<dbReference type="InterPro" id="IPR052944">
    <property type="entry name" value="Sporulation_related"/>
</dbReference>
<proteinExistence type="predicted"/>
<sequence>MRWGVPVAAVVVVGAAVGTGPVIAAVQGDPVLPERTAEQLLTEVARTAQQGQVPPMSGTVVETASLGIPGLPEVTGESSSPISLLSGSHEAKVWYGGEDKVRVALPGRMSETNLIVNGEQVWLWDSAANTATRIKVPAGEPERHQPPSPLPTAVTPQDAAKRLLDAADDHAAVSVTANDQVAGRSAYQLVLTPKQTGSLVKEVRLALDGETYVPLRVQVYAKDALEPAFEVGYTSVTFSPPAPENFAFTPPAGAKVEEQNLGERARHDEKTAEELGEHAEELSGIKTVGEGWTTVAVAPFSSGDLAALRDGGDEGRGAEPGAAGLAAGVLDAAKPVSGAWGSGRLIQTKLATALLTDDGWLLAGAVTPDVLYEAAGKK</sequence>
<dbReference type="PANTHER" id="PTHR37507">
    <property type="entry name" value="SPORULATION PROTEIN YDCC"/>
    <property type="match status" value="1"/>
</dbReference>
<comment type="caution">
    <text evidence="1">The sequence shown here is derived from an EMBL/GenBank/DDBJ whole genome shotgun (WGS) entry which is preliminary data.</text>
</comment>
<protein>
    <submittedName>
        <fullName evidence="1">Outer membrane lipoprotein-sorting protein</fullName>
    </submittedName>
</protein>
<keyword evidence="1" id="KW-0449">Lipoprotein</keyword>